<feature type="region of interest" description="Disordered" evidence="2">
    <location>
        <begin position="1"/>
        <end position="25"/>
    </location>
</feature>
<keyword evidence="1" id="KW-0175">Coiled coil</keyword>
<feature type="coiled-coil region" evidence="1">
    <location>
        <begin position="89"/>
        <end position="116"/>
    </location>
</feature>
<dbReference type="EMBL" id="LAZR01000367">
    <property type="protein sequence ID" value="KKN72206.1"/>
    <property type="molecule type" value="Genomic_DNA"/>
</dbReference>
<gene>
    <name evidence="3" type="ORF">LCGC14_0413430</name>
</gene>
<dbReference type="AlphaFoldDB" id="A0A0F9VF53"/>
<sequence>MKARKRRRPRGLGVCQRPDRDEPRLKCGYPRPCPWHSLEIDLGRTPATVAVPVTALPESAAVARVTEAAHALATEKESPSDEYGRGYKEQQFRDELKDMHEQRRQLTARVVVLEEALKQGIAGLSVIPLPHAEDVADRMRRALATQEEK</sequence>
<evidence type="ECO:0000313" key="3">
    <source>
        <dbReference type="EMBL" id="KKN72206.1"/>
    </source>
</evidence>
<proteinExistence type="predicted"/>
<reference evidence="3" key="1">
    <citation type="journal article" date="2015" name="Nature">
        <title>Complex archaea that bridge the gap between prokaryotes and eukaryotes.</title>
        <authorList>
            <person name="Spang A."/>
            <person name="Saw J.H."/>
            <person name="Jorgensen S.L."/>
            <person name="Zaremba-Niedzwiedzka K."/>
            <person name="Martijn J."/>
            <person name="Lind A.E."/>
            <person name="van Eijk R."/>
            <person name="Schleper C."/>
            <person name="Guy L."/>
            <person name="Ettema T.J."/>
        </authorList>
    </citation>
    <scope>NUCLEOTIDE SEQUENCE</scope>
</reference>
<comment type="caution">
    <text evidence="3">The sequence shown here is derived from an EMBL/GenBank/DDBJ whole genome shotgun (WGS) entry which is preliminary data.</text>
</comment>
<feature type="compositionally biased region" description="Basic residues" evidence="2">
    <location>
        <begin position="1"/>
        <end position="10"/>
    </location>
</feature>
<name>A0A0F9VF53_9ZZZZ</name>
<organism evidence="3">
    <name type="scientific">marine sediment metagenome</name>
    <dbReference type="NCBI Taxonomy" id="412755"/>
    <lineage>
        <taxon>unclassified sequences</taxon>
        <taxon>metagenomes</taxon>
        <taxon>ecological metagenomes</taxon>
    </lineage>
</organism>
<accession>A0A0F9VF53</accession>
<evidence type="ECO:0000256" key="2">
    <source>
        <dbReference type="SAM" id="MobiDB-lite"/>
    </source>
</evidence>
<evidence type="ECO:0000256" key="1">
    <source>
        <dbReference type="SAM" id="Coils"/>
    </source>
</evidence>
<protein>
    <submittedName>
        <fullName evidence="3">Uncharacterized protein</fullName>
    </submittedName>
</protein>